<proteinExistence type="predicted"/>
<sequence length="261" mass="30074">MNIGSSGEQQVSHTEKVIVICPNCSQKLRTPIDRGELRLACPKCKHNWQWSPGTNITIQIERIKEKLEKARQLQSVQNQLYQEFYPSTDPLNYSFKFNPPLSSHKIDAWETKYNTFLPVEYRSFLEQIGNGGGEVHGMEMLRLEDWAIGLCFGDEDKALIAPSQPCLLLEEYQSDEAWERWLVEIAGEHWEQKYEQELWSPQFGTITVCKDVCGPFGFMVLNGSLKGRIGWFLADWGPPTFESSATFLDWYELWLDGLIAI</sequence>
<evidence type="ECO:0000313" key="2">
    <source>
        <dbReference type="EMBL" id="BAY72041.1"/>
    </source>
</evidence>
<dbReference type="AlphaFoldDB" id="A0A1Z4KSY2"/>
<gene>
    <name evidence="2" type="ORF">NIES23_48650</name>
</gene>
<accession>A0A1Z4KSY2</accession>
<dbReference type="Proteomes" id="UP000217507">
    <property type="component" value="Chromosome"/>
</dbReference>
<name>A0A1Z4KSY2_ANAVA</name>
<dbReference type="InterPro" id="IPR018958">
    <property type="entry name" value="Knr4/Smi1-like_dom"/>
</dbReference>
<dbReference type="InterPro" id="IPR037883">
    <property type="entry name" value="Knr4/Smi1-like_sf"/>
</dbReference>
<dbReference type="EMBL" id="AP018216">
    <property type="protein sequence ID" value="BAY72041.1"/>
    <property type="molecule type" value="Genomic_DNA"/>
</dbReference>
<protein>
    <recommendedName>
        <fullName evidence="1">Knr4/Smi1-like domain-containing protein</fullName>
    </recommendedName>
</protein>
<dbReference type="SUPFAM" id="SSF160631">
    <property type="entry name" value="SMI1/KNR4-like"/>
    <property type="match status" value="1"/>
</dbReference>
<dbReference type="SMART" id="SM00860">
    <property type="entry name" value="SMI1_KNR4"/>
    <property type="match status" value="1"/>
</dbReference>
<reference evidence="2 3" key="1">
    <citation type="submission" date="2017-06" db="EMBL/GenBank/DDBJ databases">
        <title>Genome sequencing of cyanobaciteial culture collection at National Institute for Environmental Studies (NIES).</title>
        <authorList>
            <person name="Hirose Y."/>
            <person name="Shimura Y."/>
            <person name="Fujisawa T."/>
            <person name="Nakamura Y."/>
            <person name="Kawachi M."/>
        </authorList>
    </citation>
    <scope>NUCLEOTIDE SEQUENCE [LARGE SCALE GENOMIC DNA]</scope>
    <source>
        <strain evidence="2 3">NIES-23</strain>
    </source>
</reference>
<dbReference type="Gene3D" id="3.40.1580.10">
    <property type="entry name" value="SMI1/KNR4-like"/>
    <property type="match status" value="1"/>
</dbReference>
<feature type="domain" description="Knr4/Smi1-like" evidence="1">
    <location>
        <begin position="100"/>
        <end position="253"/>
    </location>
</feature>
<evidence type="ECO:0000313" key="3">
    <source>
        <dbReference type="Proteomes" id="UP000217507"/>
    </source>
</evidence>
<organism evidence="2 3">
    <name type="scientific">Trichormus variabilis NIES-23</name>
    <dbReference type="NCBI Taxonomy" id="1973479"/>
    <lineage>
        <taxon>Bacteria</taxon>
        <taxon>Bacillati</taxon>
        <taxon>Cyanobacteriota</taxon>
        <taxon>Cyanophyceae</taxon>
        <taxon>Nostocales</taxon>
        <taxon>Nostocaceae</taxon>
        <taxon>Trichormus</taxon>
    </lineage>
</organism>
<evidence type="ECO:0000259" key="1">
    <source>
        <dbReference type="SMART" id="SM00860"/>
    </source>
</evidence>